<organism evidence="1 2">
    <name type="scientific">Ignatzschineria rhizosphaerae</name>
    <dbReference type="NCBI Taxonomy" id="2923279"/>
    <lineage>
        <taxon>Bacteria</taxon>
        <taxon>Pseudomonadati</taxon>
        <taxon>Pseudomonadota</taxon>
        <taxon>Gammaproteobacteria</taxon>
        <taxon>Cardiobacteriales</taxon>
        <taxon>Ignatzschineriaceae</taxon>
        <taxon>Ignatzschineria</taxon>
    </lineage>
</organism>
<proteinExistence type="predicted"/>
<sequence>MNKTSKNLDKSLSSALKKVLFCVKRYAPIGTSKIAEHLTISGEAARLHVQKLVQMGLIEGEIDSTIQVGRPKQEWIVTEAGNRYFPDSHAELTLQLIHSVKDIFGDSGLDQLIAAREMKTLDRYQTYCKAPTLLARLKKLVELRYDEGYMAHLEKEGDDYLLIEEHCPICAAAKACQQFCRSELEIFRTVLGSDVRVEREEYLLSEGQRCVYRISQN</sequence>
<evidence type="ECO:0000313" key="1">
    <source>
        <dbReference type="EMBL" id="UNM97555.1"/>
    </source>
</evidence>
<keyword evidence="2" id="KW-1185">Reference proteome</keyword>
<dbReference type="Gene3D" id="1.10.10.10">
    <property type="entry name" value="Winged helix-like DNA-binding domain superfamily/Winged helix DNA-binding domain"/>
    <property type="match status" value="1"/>
</dbReference>
<reference evidence="1 2" key="1">
    <citation type="submission" date="2022-03" db="EMBL/GenBank/DDBJ databases">
        <title>Ignatzschineria rhizosphaerae HR5S32.</title>
        <authorList>
            <person name="Sun J.Q."/>
            <person name="Feng J.Y."/>
        </authorList>
    </citation>
    <scope>NUCLEOTIDE SEQUENCE [LARGE SCALE GENOMIC DNA]</scope>
    <source>
        <strain evidence="1 2">HR5S32</strain>
    </source>
</reference>
<protein>
    <submittedName>
        <fullName evidence="1">Transcriptional regulator</fullName>
    </submittedName>
</protein>
<dbReference type="SUPFAM" id="SSF46785">
    <property type="entry name" value="Winged helix' DNA-binding domain"/>
    <property type="match status" value="1"/>
</dbReference>
<dbReference type="InterPro" id="IPR036388">
    <property type="entry name" value="WH-like_DNA-bd_sf"/>
</dbReference>
<dbReference type="EMBL" id="CP093379">
    <property type="protein sequence ID" value="UNM97555.1"/>
    <property type="molecule type" value="Genomic_DNA"/>
</dbReference>
<evidence type="ECO:0000313" key="2">
    <source>
        <dbReference type="Proteomes" id="UP000829542"/>
    </source>
</evidence>
<gene>
    <name evidence="1" type="ORF">MMG00_04175</name>
</gene>
<name>A0ABY3X6N4_9GAMM</name>
<dbReference type="Proteomes" id="UP000829542">
    <property type="component" value="Chromosome"/>
</dbReference>
<accession>A0ABY3X6N4</accession>
<dbReference type="InterPro" id="IPR036390">
    <property type="entry name" value="WH_DNA-bd_sf"/>
</dbReference>